<dbReference type="AlphaFoldDB" id="A0A841EYS0"/>
<dbReference type="InterPro" id="IPR014729">
    <property type="entry name" value="Rossmann-like_a/b/a_fold"/>
</dbReference>
<sequence length="50" mass="5830">MENLSINNILVPIDYSKTSLNALDYVVLSHNYQSTLHLLHIIDLYRTQEI</sequence>
<gene>
    <name evidence="2" type="ORF">HNP25_004164</name>
</gene>
<evidence type="ECO:0000313" key="3">
    <source>
        <dbReference type="Proteomes" id="UP000524404"/>
    </source>
</evidence>
<dbReference type="Gene3D" id="3.40.50.620">
    <property type="entry name" value="HUPs"/>
    <property type="match status" value="1"/>
</dbReference>
<dbReference type="RefSeq" id="WP_184137357.1">
    <property type="nucleotide sequence ID" value="NZ_JACHKT010000046.1"/>
</dbReference>
<name>A0A841EYS0_9BACT</name>
<accession>A0A841EYS0</accession>
<evidence type="ECO:0000259" key="1">
    <source>
        <dbReference type="Pfam" id="PF00582"/>
    </source>
</evidence>
<dbReference type="EMBL" id="JACHKT010000046">
    <property type="protein sequence ID" value="MBB6005490.1"/>
    <property type="molecule type" value="Genomic_DNA"/>
</dbReference>
<proteinExistence type="predicted"/>
<dbReference type="Pfam" id="PF00582">
    <property type="entry name" value="Usp"/>
    <property type="match status" value="1"/>
</dbReference>
<keyword evidence="3" id="KW-1185">Reference proteome</keyword>
<protein>
    <recommendedName>
        <fullName evidence="1">UspA domain-containing protein</fullName>
    </recommendedName>
</protein>
<dbReference type="SUPFAM" id="SSF52402">
    <property type="entry name" value="Adenine nucleotide alpha hydrolases-like"/>
    <property type="match status" value="1"/>
</dbReference>
<evidence type="ECO:0000313" key="2">
    <source>
        <dbReference type="EMBL" id="MBB6005490.1"/>
    </source>
</evidence>
<dbReference type="Proteomes" id="UP000524404">
    <property type="component" value="Unassembled WGS sequence"/>
</dbReference>
<reference evidence="2 3" key="1">
    <citation type="submission" date="2020-08" db="EMBL/GenBank/DDBJ databases">
        <title>Functional genomics of gut bacteria from endangered species of beetles.</title>
        <authorList>
            <person name="Carlos-Shanley C."/>
        </authorList>
    </citation>
    <scope>NUCLEOTIDE SEQUENCE [LARGE SCALE GENOMIC DNA]</scope>
    <source>
        <strain evidence="2 3">S00070</strain>
    </source>
</reference>
<organism evidence="2 3">
    <name type="scientific">Arcicella rosea</name>
    <dbReference type="NCBI Taxonomy" id="502909"/>
    <lineage>
        <taxon>Bacteria</taxon>
        <taxon>Pseudomonadati</taxon>
        <taxon>Bacteroidota</taxon>
        <taxon>Cytophagia</taxon>
        <taxon>Cytophagales</taxon>
        <taxon>Flectobacillaceae</taxon>
        <taxon>Arcicella</taxon>
    </lineage>
</organism>
<dbReference type="InterPro" id="IPR006016">
    <property type="entry name" value="UspA"/>
</dbReference>
<comment type="caution">
    <text evidence="2">The sequence shown here is derived from an EMBL/GenBank/DDBJ whole genome shotgun (WGS) entry which is preliminary data.</text>
</comment>
<feature type="domain" description="UspA" evidence="1">
    <location>
        <begin position="7"/>
        <end position="46"/>
    </location>
</feature>